<feature type="compositionally biased region" description="Acidic residues" evidence="1">
    <location>
        <begin position="121"/>
        <end position="135"/>
    </location>
</feature>
<keyword evidence="4" id="KW-1185">Reference proteome</keyword>
<evidence type="ECO:0000256" key="1">
    <source>
        <dbReference type="SAM" id="MobiDB-lite"/>
    </source>
</evidence>
<keyword evidence="2" id="KW-0732">Signal</keyword>
<accession>A0A8R2HQX3</accession>
<feature type="compositionally biased region" description="Basic and acidic residues" evidence="1">
    <location>
        <begin position="108"/>
        <end position="120"/>
    </location>
</feature>
<feature type="region of interest" description="Disordered" evidence="1">
    <location>
        <begin position="104"/>
        <end position="135"/>
    </location>
</feature>
<evidence type="ECO:0000256" key="2">
    <source>
        <dbReference type="SAM" id="SignalP"/>
    </source>
</evidence>
<proteinExistence type="predicted"/>
<evidence type="ECO:0000313" key="4">
    <source>
        <dbReference type="Proteomes" id="UP000005204"/>
    </source>
</evidence>
<evidence type="ECO:0000313" key="3">
    <source>
        <dbReference type="EnsemblMetazoa" id="XP_021205153.1"/>
    </source>
</evidence>
<organism evidence="3 4">
    <name type="scientific">Bombyx mori</name>
    <name type="common">Silk moth</name>
    <dbReference type="NCBI Taxonomy" id="7091"/>
    <lineage>
        <taxon>Eukaryota</taxon>
        <taxon>Metazoa</taxon>
        <taxon>Ecdysozoa</taxon>
        <taxon>Arthropoda</taxon>
        <taxon>Hexapoda</taxon>
        <taxon>Insecta</taxon>
        <taxon>Pterygota</taxon>
        <taxon>Neoptera</taxon>
        <taxon>Endopterygota</taxon>
        <taxon>Lepidoptera</taxon>
        <taxon>Glossata</taxon>
        <taxon>Ditrysia</taxon>
        <taxon>Bombycoidea</taxon>
        <taxon>Bombycidae</taxon>
        <taxon>Bombycinae</taxon>
        <taxon>Bombyx</taxon>
    </lineage>
</organism>
<feature type="signal peptide" evidence="2">
    <location>
        <begin position="1"/>
        <end position="23"/>
    </location>
</feature>
<dbReference type="AlphaFoldDB" id="A0A8R2HQX3"/>
<name>A0A8R2HQX3_BOMMO</name>
<reference evidence="4" key="1">
    <citation type="journal article" date="2008" name="Insect Biochem. Mol. Biol.">
        <title>The genome of a lepidopteran model insect, the silkworm Bombyx mori.</title>
        <authorList>
            <consortium name="International Silkworm Genome Consortium"/>
        </authorList>
    </citation>
    <scope>NUCLEOTIDE SEQUENCE [LARGE SCALE GENOMIC DNA]</scope>
    <source>
        <strain evidence="4">p50T</strain>
    </source>
</reference>
<dbReference type="Proteomes" id="UP000005204">
    <property type="component" value="Unassembled WGS sequence"/>
</dbReference>
<sequence>MNWINSFSHNLIQLSLTVIVSQGLTSKRHTKRNDANVKNCEIIKCPPSDEPVCAKVTQRNKKEIFIVMVNECEMKYMRCHQGIKASIVPMSNCNHQELQKVGSFIRHSNKDTKNRRRDKEGADEEEADEADGEEAEVADVDYKEYDALCPSSCPALNVMVCAECGHGIYRTFLSVCHMRMFRCRHHEENIQLASREPCMMSAPYLSEDVMRPKGRMSKSDDIDTVLKFIYERQRGNSAGHSS</sequence>
<protein>
    <submittedName>
        <fullName evidence="3">Uncharacterized protein</fullName>
    </submittedName>
</protein>
<feature type="chain" id="PRO_5035753284" evidence="2">
    <location>
        <begin position="24"/>
        <end position="242"/>
    </location>
</feature>
<dbReference type="EnsemblMetazoa" id="XM_021349478.2">
    <property type="protein sequence ID" value="XP_021205153.1"/>
    <property type="gene ID" value="LOC101740762"/>
</dbReference>
<reference evidence="3" key="2">
    <citation type="submission" date="2022-06" db="UniProtKB">
        <authorList>
            <consortium name="EnsemblMetazoa"/>
        </authorList>
    </citation>
    <scope>IDENTIFICATION</scope>
    <source>
        <strain evidence="3">p50T (Dazao)</strain>
    </source>
</reference>
<dbReference type="InterPro" id="IPR036058">
    <property type="entry name" value="Kazal_dom_sf"/>
</dbReference>
<dbReference type="Gene3D" id="3.30.60.30">
    <property type="match status" value="2"/>
</dbReference>
<dbReference type="SUPFAM" id="SSF100895">
    <property type="entry name" value="Kazal-type serine protease inhibitors"/>
    <property type="match status" value="1"/>
</dbReference>